<organism evidence="3 4">
    <name type="scientific">Chrysophaeum taylorii</name>
    <dbReference type="NCBI Taxonomy" id="2483200"/>
    <lineage>
        <taxon>Eukaryota</taxon>
        <taxon>Sar</taxon>
        <taxon>Stramenopiles</taxon>
        <taxon>Ochrophyta</taxon>
        <taxon>Pelagophyceae</taxon>
        <taxon>Pelagomonadales</taxon>
        <taxon>Pelagomonadaceae</taxon>
        <taxon>Chrysophaeum</taxon>
    </lineage>
</organism>
<sequence>MDPKHYRSAWFAFTKWLQEAMLAPGSTRTIVVGDMGFMSHRLYALGIRVPVFALADRWKRRHDVAQEILLDSTPDMASTSHRIRCPTQALASALLPDPECAAFALESIFRSIAAMATEGISLALNFGVGTLVVHDKVARFEFSQKGIEDTKPPQTPPPKRPDDGPRSSKATPNRRSRWHIASEPRYGRYLQLSSTEVSSDDNPSSPQKSCRAVEQRQPSRAERVAAATAFERGQRDSSTPARAIVLDPHARLRAATFTHPGASASVSANVAAHYSYVDGHPPSERAPLVDFVLSPRAALYGHYLTRGIPEVEEMKPAAVSTIVTRVAGSLPFELNGWSQLLDDDDCRAVVLADRGNKEEEDDDDVLRRIVRSMRAGYCRSIKKAILDYVLLSASERVRLGLPRGTPRELALPPKLSSFSPSAKRATYYVETIPVGACRAMRKALRHRLLLTTTPFVECHRVWQDYKDVLLLKLPSTEDVINDIDVKASWKPSSIAEFERRQSECLEEVQKMIKDKWQPQLARSFFDGIEKGDIKLGKDDVGAEAYFNVAALMMGSQLNQIVRRTIDAMLAYFEEFLPEGGQTFPPAFVLVPNLKDSRGAPGISLETTASNLRASVVRVFDGVVTAFNDVDRIEHWQMRNLLRAGLEASSSSSQSTHQKTNANSHHEAIPRAIKNLDLPDLTAKHKTKALLAVNSVDDPQFADARRRILHVLDVNLETAAANMRLYQPFEFLLQTPRGDEGGLANPLMTATTTSGSSAVQNDDDDDVTHIAEIALSSVRQSTPITINGGRDVDEELEELRKTVARYTKSASDVTAMRVFEPVPLVELDVAGLHGLLGGHALEKTQRLFQAVAHGIASDVRAVTKKARAIILWLQQRPKTTRELAVARKNLDQAGSVDLVDLRDAFLKIWKKVDFLADHDGLQPKVLDAACQAQQAAREVHAQVERAADLLKSEREALKIDLAKRGEQIKAQLAEVRTKVRSFADKGNAKLIREYIDQLIEVRKVLASEISGVEAFNDEETKLGLDSTTDFPSIQLVSSELEPYEQLWTTALKFHTSYSTWIKGPIRSLDGQAVAKDHAEMVAIFTNLSKRLIDLGATEPAKFATSIAAQLDRFKPNIPIVRALASKALTEDHWAEISAVVGFQMTPGSLTNLANFLELSENRRDKSERLADIAARAEQRQQQSEDAKEQRVY</sequence>
<dbReference type="PANTHER" id="PTHR45703:SF1">
    <property type="entry name" value="DYNEINS HEAVY CHAIN"/>
    <property type="match status" value="1"/>
</dbReference>
<dbReference type="GO" id="GO:0007018">
    <property type="term" value="P:microtubule-based movement"/>
    <property type="evidence" value="ECO:0007669"/>
    <property type="project" value="InterPro"/>
</dbReference>
<accession>A0AAD7UGK3</accession>
<reference evidence="3" key="1">
    <citation type="submission" date="2023-01" db="EMBL/GenBank/DDBJ databases">
        <title>Metagenome sequencing of chrysophaentin producing Chrysophaeum taylorii.</title>
        <authorList>
            <person name="Davison J."/>
            <person name="Bewley C."/>
        </authorList>
    </citation>
    <scope>NUCLEOTIDE SEQUENCE</scope>
    <source>
        <strain evidence="3">NIES-1699</strain>
    </source>
</reference>
<feature type="compositionally biased region" description="Basic and acidic residues" evidence="1">
    <location>
        <begin position="211"/>
        <end position="223"/>
    </location>
</feature>
<protein>
    <recommendedName>
        <fullName evidence="2">Dynein heavy chain linker domain-containing protein</fullName>
    </recommendedName>
</protein>
<name>A0AAD7UGK3_9STRA</name>
<dbReference type="GO" id="GO:0051959">
    <property type="term" value="F:dynein light intermediate chain binding"/>
    <property type="evidence" value="ECO:0007669"/>
    <property type="project" value="InterPro"/>
</dbReference>
<dbReference type="GO" id="GO:0030286">
    <property type="term" value="C:dynein complex"/>
    <property type="evidence" value="ECO:0007669"/>
    <property type="project" value="InterPro"/>
</dbReference>
<feature type="region of interest" description="Disordered" evidence="1">
    <location>
        <begin position="646"/>
        <end position="666"/>
    </location>
</feature>
<evidence type="ECO:0000313" key="4">
    <source>
        <dbReference type="Proteomes" id="UP001230188"/>
    </source>
</evidence>
<dbReference type="InterPro" id="IPR026983">
    <property type="entry name" value="DHC"/>
</dbReference>
<dbReference type="PANTHER" id="PTHR45703">
    <property type="entry name" value="DYNEIN HEAVY CHAIN"/>
    <property type="match status" value="1"/>
</dbReference>
<feature type="region of interest" description="Disordered" evidence="1">
    <location>
        <begin position="193"/>
        <end position="239"/>
    </location>
</feature>
<dbReference type="EMBL" id="JAQMWT010000350">
    <property type="protein sequence ID" value="KAJ8603484.1"/>
    <property type="molecule type" value="Genomic_DNA"/>
</dbReference>
<gene>
    <name evidence="3" type="ORF">CTAYLR_005135</name>
</gene>
<dbReference type="Pfam" id="PF08393">
    <property type="entry name" value="DHC_N2"/>
    <property type="match status" value="1"/>
</dbReference>
<feature type="domain" description="Dynein heavy chain linker" evidence="2">
    <location>
        <begin position="1034"/>
        <end position="1183"/>
    </location>
</feature>
<dbReference type="InterPro" id="IPR013602">
    <property type="entry name" value="Dynein_heavy_linker"/>
</dbReference>
<evidence type="ECO:0000313" key="3">
    <source>
        <dbReference type="EMBL" id="KAJ8603484.1"/>
    </source>
</evidence>
<dbReference type="Proteomes" id="UP001230188">
    <property type="component" value="Unassembled WGS sequence"/>
</dbReference>
<comment type="caution">
    <text evidence="3">The sequence shown here is derived from an EMBL/GenBank/DDBJ whole genome shotgun (WGS) entry which is preliminary data.</text>
</comment>
<evidence type="ECO:0000256" key="1">
    <source>
        <dbReference type="SAM" id="MobiDB-lite"/>
    </source>
</evidence>
<dbReference type="GO" id="GO:0045505">
    <property type="term" value="F:dynein intermediate chain binding"/>
    <property type="evidence" value="ECO:0007669"/>
    <property type="project" value="InterPro"/>
</dbReference>
<dbReference type="AlphaFoldDB" id="A0AAD7UGK3"/>
<keyword evidence="4" id="KW-1185">Reference proteome</keyword>
<feature type="compositionally biased region" description="Polar residues" evidence="1">
    <location>
        <begin position="193"/>
        <end position="208"/>
    </location>
</feature>
<evidence type="ECO:0000259" key="2">
    <source>
        <dbReference type="Pfam" id="PF08393"/>
    </source>
</evidence>
<feature type="region of interest" description="Disordered" evidence="1">
    <location>
        <begin position="143"/>
        <end position="180"/>
    </location>
</feature>
<proteinExistence type="predicted"/>